<keyword evidence="1" id="KW-0732">Signal</keyword>
<name>A0ABY2KK22_9RHOB</name>
<comment type="caution">
    <text evidence="2">The sequence shown here is derived from an EMBL/GenBank/DDBJ whole genome shotgun (WGS) entry which is preliminary data.</text>
</comment>
<dbReference type="EMBL" id="RPEM01000008">
    <property type="protein sequence ID" value="TGD42777.1"/>
    <property type="molecule type" value="Genomic_DNA"/>
</dbReference>
<organism evidence="2 3">
    <name type="scientific">Pseudotabrizicola sediminis</name>
    <dbReference type="NCBI Taxonomy" id="2486418"/>
    <lineage>
        <taxon>Bacteria</taxon>
        <taxon>Pseudomonadati</taxon>
        <taxon>Pseudomonadota</taxon>
        <taxon>Alphaproteobacteria</taxon>
        <taxon>Rhodobacterales</taxon>
        <taxon>Paracoccaceae</taxon>
        <taxon>Pseudotabrizicola</taxon>
    </lineage>
</organism>
<sequence>MIRLTFAAVACAIAAGGAQAQDLQISLNTLDPQPEACRLTFVADNGTDADITRLVLEAVLFTKAGQVAQFTLFDFAALPSGRQRVRQFDVAGLACDDLGQVLLNGVTACDGADPAACVAALTPASAVEGIEVAG</sequence>
<evidence type="ECO:0000313" key="2">
    <source>
        <dbReference type="EMBL" id="TGD42777.1"/>
    </source>
</evidence>
<evidence type="ECO:0008006" key="4">
    <source>
        <dbReference type="Google" id="ProtNLM"/>
    </source>
</evidence>
<evidence type="ECO:0000313" key="3">
    <source>
        <dbReference type="Proteomes" id="UP000297741"/>
    </source>
</evidence>
<evidence type="ECO:0000256" key="1">
    <source>
        <dbReference type="SAM" id="SignalP"/>
    </source>
</evidence>
<reference evidence="2 3" key="1">
    <citation type="submission" date="2018-11" db="EMBL/GenBank/DDBJ databases">
        <title>Tabrizicola sp. isolated from sediment of alpine lake.</title>
        <authorList>
            <person name="Liu Z."/>
        </authorList>
    </citation>
    <scope>NUCLEOTIDE SEQUENCE [LARGE SCALE GENOMIC DNA]</scope>
    <source>
        <strain evidence="2 3">DRYC-M-16</strain>
    </source>
</reference>
<dbReference type="Proteomes" id="UP000297741">
    <property type="component" value="Unassembled WGS sequence"/>
</dbReference>
<keyword evidence="3" id="KW-1185">Reference proteome</keyword>
<gene>
    <name evidence="2" type="ORF">EEB11_13050</name>
</gene>
<proteinExistence type="predicted"/>
<accession>A0ABY2KK22</accession>
<protein>
    <recommendedName>
        <fullName evidence="4">Tat pathway signal protein</fullName>
    </recommendedName>
</protein>
<feature type="chain" id="PRO_5046564194" description="Tat pathway signal protein" evidence="1">
    <location>
        <begin position="21"/>
        <end position="134"/>
    </location>
</feature>
<feature type="signal peptide" evidence="1">
    <location>
        <begin position="1"/>
        <end position="20"/>
    </location>
</feature>